<evidence type="ECO:0000313" key="4">
    <source>
        <dbReference type="Proteomes" id="UP000236291"/>
    </source>
</evidence>
<dbReference type="Proteomes" id="UP000236291">
    <property type="component" value="Unassembled WGS sequence"/>
</dbReference>
<evidence type="ECO:0000256" key="1">
    <source>
        <dbReference type="SAM" id="MobiDB-lite"/>
    </source>
</evidence>
<dbReference type="STRING" id="57577.A0A2K3KPR1"/>
<dbReference type="EMBL" id="ASHM01104671">
    <property type="protein sequence ID" value="PNX68285.1"/>
    <property type="molecule type" value="Genomic_DNA"/>
</dbReference>
<feature type="region of interest" description="Disordered" evidence="1">
    <location>
        <begin position="61"/>
        <end position="84"/>
    </location>
</feature>
<dbReference type="AlphaFoldDB" id="A0A2K3KPR1"/>
<name>A0A2K3KPR1_TRIPR</name>
<accession>A0A2K3KPR1</accession>
<proteinExistence type="predicted"/>
<keyword evidence="2" id="KW-1133">Transmembrane helix</keyword>
<comment type="caution">
    <text evidence="3">The sequence shown here is derived from an EMBL/GenBank/DDBJ whole genome shotgun (WGS) entry which is preliminary data.</text>
</comment>
<keyword evidence="2" id="KW-0812">Transmembrane</keyword>
<reference evidence="3 4" key="2">
    <citation type="journal article" date="2017" name="Front. Plant Sci.">
        <title>Gene Classification and Mining of Molecular Markers Useful in Red Clover (Trifolium pratense) Breeding.</title>
        <authorList>
            <person name="Istvanek J."/>
            <person name="Dluhosova J."/>
            <person name="Dluhos P."/>
            <person name="Patkova L."/>
            <person name="Nedelnik J."/>
            <person name="Repkova J."/>
        </authorList>
    </citation>
    <scope>NUCLEOTIDE SEQUENCE [LARGE SCALE GENOMIC DNA]</scope>
    <source>
        <strain evidence="4">cv. Tatra</strain>
        <tissue evidence="3">Young leaves</tissue>
    </source>
</reference>
<keyword evidence="3" id="KW-0808">Transferase</keyword>
<gene>
    <name evidence="3" type="ORF">L195_g056082</name>
</gene>
<keyword evidence="3" id="KW-0012">Acyltransferase</keyword>
<reference evidence="3 4" key="1">
    <citation type="journal article" date="2014" name="Am. J. Bot.">
        <title>Genome assembly and annotation for red clover (Trifolium pratense; Fabaceae).</title>
        <authorList>
            <person name="Istvanek J."/>
            <person name="Jaros M."/>
            <person name="Krenek A."/>
            <person name="Repkova J."/>
        </authorList>
    </citation>
    <scope>NUCLEOTIDE SEQUENCE [LARGE SCALE GENOMIC DNA]</scope>
    <source>
        <strain evidence="4">cv. Tatra</strain>
        <tissue evidence="3">Young leaves</tissue>
    </source>
</reference>
<dbReference type="GO" id="GO:0016746">
    <property type="term" value="F:acyltransferase activity"/>
    <property type="evidence" value="ECO:0007669"/>
    <property type="project" value="UniProtKB-KW"/>
</dbReference>
<feature type="compositionally biased region" description="Basic and acidic residues" evidence="1">
    <location>
        <begin position="65"/>
        <end position="84"/>
    </location>
</feature>
<dbReference type="ExpressionAtlas" id="A0A2K3KPR1">
    <property type="expression patterns" value="baseline"/>
</dbReference>
<evidence type="ECO:0000313" key="3">
    <source>
        <dbReference type="EMBL" id="PNX68285.1"/>
    </source>
</evidence>
<protein>
    <submittedName>
        <fullName evidence="3">Putative S-acyltransferase</fullName>
    </submittedName>
</protein>
<sequence>MLFVYYTTIFIFLDEWLGLRTSPGTLNFFFFTLFASLSLFSFFLSVLTDPGHVPSSFYPDVESSTDAKDLLSWDTDTGHDTDTN</sequence>
<feature type="transmembrane region" description="Helical" evidence="2">
    <location>
        <begin position="26"/>
        <end position="47"/>
    </location>
</feature>
<organism evidence="3 4">
    <name type="scientific">Trifolium pratense</name>
    <name type="common">Red clover</name>
    <dbReference type="NCBI Taxonomy" id="57577"/>
    <lineage>
        <taxon>Eukaryota</taxon>
        <taxon>Viridiplantae</taxon>
        <taxon>Streptophyta</taxon>
        <taxon>Embryophyta</taxon>
        <taxon>Tracheophyta</taxon>
        <taxon>Spermatophyta</taxon>
        <taxon>Magnoliopsida</taxon>
        <taxon>eudicotyledons</taxon>
        <taxon>Gunneridae</taxon>
        <taxon>Pentapetalae</taxon>
        <taxon>rosids</taxon>
        <taxon>fabids</taxon>
        <taxon>Fabales</taxon>
        <taxon>Fabaceae</taxon>
        <taxon>Papilionoideae</taxon>
        <taxon>50 kb inversion clade</taxon>
        <taxon>NPAAA clade</taxon>
        <taxon>Hologalegina</taxon>
        <taxon>IRL clade</taxon>
        <taxon>Trifolieae</taxon>
        <taxon>Trifolium</taxon>
    </lineage>
</organism>
<keyword evidence="2" id="KW-0472">Membrane</keyword>
<evidence type="ECO:0000256" key="2">
    <source>
        <dbReference type="SAM" id="Phobius"/>
    </source>
</evidence>
<feature type="non-terminal residue" evidence="3">
    <location>
        <position position="84"/>
    </location>
</feature>